<evidence type="ECO:0000313" key="5">
    <source>
        <dbReference type="EMBL" id="TPX32690.1"/>
    </source>
</evidence>
<name>A0A507BSX7_9FUNG</name>
<evidence type="ECO:0000313" key="6">
    <source>
        <dbReference type="Proteomes" id="UP000319731"/>
    </source>
</evidence>
<evidence type="ECO:0000256" key="4">
    <source>
        <dbReference type="SAM" id="MobiDB-lite"/>
    </source>
</evidence>
<dbReference type="InterPro" id="IPR010414">
    <property type="entry name" value="FRG1"/>
</dbReference>
<dbReference type="PANTHER" id="PTHR12928:SF0">
    <property type="entry name" value="FSHD REGION GENE 1"/>
    <property type="match status" value="1"/>
</dbReference>
<comment type="caution">
    <text evidence="5">The sequence shown here is derived from an EMBL/GenBank/DDBJ whole genome shotgun (WGS) entry which is preliminary data.</text>
</comment>
<dbReference type="CDD" id="cd23339">
    <property type="entry name" value="beta-trefoil_FSCN_fungal_FRG1-like"/>
    <property type="match status" value="1"/>
</dbReference>
<dbReference type="InterPro" id="IPR008999">
    <property type="entry name" value="Actin-crosslinking"/>
</dbReference>
<dbReference type="OrthoDB" id="5539371at2759"/>
<dbReference type="STRING" id="1806994.A0A507BSX7"/>
<dbReference type="GO" id="GO:0005730">
    <property type="term" value="C:nucleolus"/>
    <property type="evidence" value="ECO:0007669"/>
    <property type="project" value="UniProtKB-SubCell"/>
</dbReference>
<gene>
    <name evidence="5" type="ORF">SmJEL517_g04222</name>
</gene>
<dbReference type="SUPFAM" id="SSF50405">
    <property type="entry name" value="Actin-crosslinking proteins"/>
    <property type="match status" value="1"/>
</dbReference>
<dbReference type="Proteomes" id="UP000319731">
    <property type="component" value="Unassembled WGS sequence"/>
</dbReference>
<reference evidence="5 6" key="1">
    <citation type="journal article" date="2019" name="Sci. Rep.">
        <title>Comparative genomics of chytrid fungi reveal insights into the obligate biotrophic and pathogenic lifestyle of Synchytrium endobioticum.</title>
        <authorList>
            <person name="van de Vossenberg B.T.L.H."/>
            <person name="Warris S."/>
            <person name="Nguyen H.D.T."/>
            <person name="van Gent-Pelzer M.P.E."/>
            <person name="Joly D.L."/>
            <person name="van de Geest H.C."/>
            <person name="Bonants P.J.M."/>
            <person name="Smith D.S."/>
            <person name="Levesque C.A."/>
            <person name="van der Lee T.A.J."/>
        </authorList>
    </citation>
    <scope>NUCLEOTIDE SEQUENCE [LARGE SCALE GENOMIC DNA]</scope>
    <source>
        <strain evidence="5 6">JEL517</strain>
    </source>
</reference>
<feature type="region of interest" description="Disordered" evidence="4">
    <location>
        <begin position="1"/>
        <end position="53"/>
    </location>
</feature>
<keyword evidence="3" id="KW-0539">Nucleus</keyword>
<sequence length="313" mass="34928">MSGLKPNRLKFKGEAPVGIKKKRKADNPDHPKSSSSSSSKPPPSSDKAADPNAAWILAETEDDLLGPIFIISSTTTPPSVITSNAKFQTHLSMLEQQDDDTKDITLQSSTPYDVSQVFVCNKVAGSSKITLKSAYGRYLAADKFGIVSSESEAAGQQEEWEVLLRPDGIAFKSFYGTYLSAEYDKLEQDILDEEDDEHVDVKTKKQSLVKKSTSKKKQGVVRCDVDAVGFREVWKVKVQAAERSKRRKTKEDDVKKDLAASEAEDMKRFQSWNKHRPGVVSDVGLLKQAEREGNLHEVLVMRREKLKSDKFCK</sequence>
<evidence type="ECO:0000256" key="2">
    <source>
        <dbReference type="ARBA" id="ARBA00010878"/>
    </source>
</evidence>
<feature type="compositionally biased region" description="Basic and acidic residues" evidence="4">
    <location>
        <begin position="245"/>
        <end position="268"/>
    </location>
</feature>
<dbReference type="RefSeq" id="XP_031023847.1">
    <property type="nucleotide sequence ID" value="XM_031170150.1"/>
</dbReference>
<feature type="region of interest" description="Disordered" evidence="4">
    <location>
        <begin position="245"/>
        <end position="270"/>
    </location>
</feature>
<evidence type="ECO:0000256" key="1">
    <source>
        <dbReference type="ARBA" id="ARBA00004604"/>
    </source>
</evidence>
<dbReference type="GO" id="GO:0071013">
    <property type="term" value="C:catalytic step 2 spliceosome"/>
    <property type="evidence" value="ECO:0007669"/>
    <property type="project" value="TreeGrafter"/>
</dbReference>
<evidence type="ECO:0008006" key="7">
    <source>
        <dbReference type="Google" id="ProtNLM"/>
    </source>
</evidence>
<organism evidence="5 6">
    <name type="scientific">Synchytrium microbalum</name>
    <dbReference type="NCBI Taxonomy" id="1806994"/>
    <lineage>
        <taxon>Eukaryota</taxon>
        <taxon>Fungi</taxon>
        <taxon>Fungi incertae sedis</taxon>
        <taxon>Chytridiomycota</taxon>
        <taxon>Chytridiomycota incertae sedis</taxon>
        <taxon>Chytridiomycetes</taxon>
        <taxon>Synchytriales</taxon>
        <taxon>Synchytriaceae</taxon>
        <taxon>Synchytrium</taxon>
    </lineage>
</organism>
<comment type="similarity">
    <text evidence="2">Belongs to the FRG1 family.</text>
</comment>
<dbReference type="PANTHER" id="PTHR12928">
    <property type="entry name" value="FRG1 PROTEIN"/>
    <property type="match status" value="1"/>
</dbReference>
<proteinExistence type="inferred from homology"/>
<dbReference type="Gene3D" id="2.80.10.50">
    <property type="match status" value="1"/>
</dbReference>
<evidence type="ECO:0000256" key="3">
    <source>
        <dbReference type="ARBA" id="ARBA00023242"/>
    </source>
</evidence>
<keyword evidence="6" id="KW-1185">Reference proteome</keyword>
<protein>
    <recommendedName>
        <fullName evidence="7">Actin-crosslinking protein</fullName>
    </recommendedName>
</protein>
<dbReference type="GO" id="GO:0051015">
    <property type="term" value="F:actin filament binding"/>
    <property type="evidence" value="ECO:0007669"/>
    <property type="project" value="TreeGrafter"/>
</dbReference>
<accession>A0A507BSX7</accession>
<comment type="subcellular location">
    <subcellularLocation>
        <location evidence="1">Nucleus</location>
        <location evidence="1">Nucleolus</location>
    </subcellularLocation>
</comment>
<dbReference type="AlphaFoldDB" id="A0A507BSX7"/>
<dbReference type="GeneID" id="42005447"/>
<dbReference type="Pfam" id="PF06229">
    <property type="entry name" value="FRG1"/>
    <property type="match status" value="1"/>
</dbReference>
<dbReference type="EMBL" id="QEAO01000027">
    <property type="protein sequence ID" value="TPX32690.1"/>
    <property type="molecule type" value="Genomic_DNA"/>
</dbReference>